<sequence length="722" mass="77279">MTPSDDAPARPPVLLPEDYLDRLPWGPIGIVFALLALPPVVVAVLLSVAAPWFLSHHGVLINGEPHLYAPLEEFLPGWARLVALVVLFVLVAYSWTAAVGFQSLVHNGRPRPLRTALRDAIRTLPATVVAFTAPVGLYLLLSQALSPVWAVPVWSLLFVALPPLWFPLAGVALGPGAWREALSVLLRRPLRRGWILCLLAPPATLAVVEIGFDRVTGPGGAMFVLALAVAGLTLSARALTLAALFHRDTDRFEQGTLPGPGEPGEDGEEDDKVGPGGHALVTGPVPIRSWAPTALAGAVLVWLWVPVPLFERTVSDGPWDVPRYDQWSTSAGKNPLNEPSLLLAPDGSVVVLGSDTALCAPSEECDTSGESNTNGPTMITDDGLRSVRLPNSEDDPPGSVIWEKDGCGGKKGCLDDDVLLLTPSEADSNQEAAEDSADGDRTIWDWQDNTQVWMEEGDGRAHVVSAVPSSDSDEATLTLFVCQNARCSHYSATGLTDTAEYFWSRSGFPSTVYGGLVDIAVAPDGSARVSVHNPNSGALTLYSCAGTKCAEVTETDLVPASDVTRTSDLNYRRHAGAQVRVRPDGTPAIAYRDTRDGAVRFLDCADEHCERFTSEEVFGPGWNRPAPAMDLDPQGLPRLLGHDLESRTIEYVSCTDASCAETESATVGSYPAAPGWVALRVDDRGRPVMAWLRLGEEKQPDSAEVLRCEDSACSALVPADRR</sequence>
<organism evidence="3 4">
    <name type="scientific">Nocardiopsis exhalans</name>
    <dbReference type="NCBI Taxonomy" id="163604"/>
    <lineage>
        <taxon>Bacteria</taxon>
        <taxon>Bacillati</taxon>
        <taxon>Actinomycetota</taxon>
        <taxon>Actinomycetes</taxon>
        <taxon>Streptosporangiales</taxon>
        <taxon>Nocardiopsidaceae</taxon>
        <taxon>Nocardiopsis</taxon>
    </lineage>
</organism>
<proteinExistence type="predicted"/>
<feature type="transmembrane region" description="Helical" evidence="2">
    <location>
        <begin position="153"/>
        <end position="173"/>
    </location>
</feature>
<evidence type="ECO:0000256" key="2">
    <source>
        <dbReference type="SAM" id="Phobius"/>
    </source>
</evidence>
<feature type="compositionally biased region" description="Polar residues" evidence="1">
    <location>
        <begin position="368"/>
        <end position="377"/>
    </location>
</feature>
<dbReference type="EMBL" id="CP099837">
    <property type="protein sequence ID" value="USY22957.1"/>
    <property type="molecule type" value="Genomic_DNA"/>
</dbReference>
<evidence type="ECO:0000313" key="4">
    <source>
        <dbReference type="Proteomes" id="UP001055940"/>
    </source>
</evidence>
<reference evidence="3" key="1">
    <citation type="submission" date="2022-06" db="EMBL/GenBank/DDBJ databases">
        <authorList>
            <person name="Ping M."/>
        </authorList>
    </citation>
    <scope>NUCLEOTIDE SEQUENCE</scope>
    <source>
        <strain evidence="3">JCM11759T</strain>
    </source>
</reference>
<feature type="transmembrane region" description="Helical" evidence="2">
    <location>
        <begin position="194"/>
        <end position="212"/>
    </location>
</feature>
<dbReference type="Proteomes" id="UP001055940">
    <property type="component" value="Chromosome"/>
</dbReference>
<accession>A0ABY5DG05</accession>
<feature type="transmembrane region" description="Helical" evidence="2">
    <location>
        <begin position="74"/>
        <end position="99"/>
    </location>
</feature>
<evidence type="ECO:0000313" key="3">
    <source>
        <dbReference type="EMBL" id="USY22957.1"/>
    </source>
</evidence>
<name>A0ABY5DG05_9ACTN</name>
<protein>
    <submittedName>
        <fullName evidence="3">Uncharacterized protein</fullName>
    </submittedName>
</protein>
<feature type="transmembrane region" description="Helical" evidence="2">
    <location>
        <begin position="224"/>
        <end position="245"/>
    </location>
</feature>
<feature type="region of interest" description="Disordered" evidence="1">
    <location>
        <begin position="362"/>
        <end position="400"/>
    </location>
</feature>
<keyword evidence="2" id="KW-0812">Transmembrane</keyword>
<feature type="region of interest" description="Disordered" evidence="1">
    <location>
        <begin position="252"/>
        <end position="278"/>
    </location>
</feature>
<keyword evidence="4" id="KW-1185">Reference proteome</keyword>
<gene>
    <name evidence="3" type="ORF">NE857_15860</name>
</gene>
<feature type="transmembrane region" description="Helical" evidence="2">
    <location>
        <begin position="120"/>
        <end position="141"/>
    </location>
</feature>
<feature type="transmembrane region" description="Helical" evidence="2">
    <location>
        <begin position="30"/>
        <end position="54"/>
    </location>
</feature>
<dbReference type="RefSeq" id="WP_254421705.1">
    <property type="nucleotide sequence ID" value="NZ_CP099837.1"/>
</dbReference>
<keyword evidence="2" id="KW-0472">Membrane</keyword>
<evidence type="ECO:0000256" key="1">
    <source>
        <dbReference type="SAM" id="MobiDB-lite"/>
    </source>
</evidence>
<keyword evidence="2" id="KW-1133">Transmembrane helix</keyword>